<keyword evidence="1" id="KW-0472">Membrane</keyword>
<keyword evidence="1" id="KW-0812">Transmembrane</keyword>
<evidence type="ECO:0008006" key="4">
    <source>
        <dbReference type="Google" id="ProtNLM"/>
    </source>
</evidence>
<feature type="transmembrane region" description="Helical" evidence="1">
    <location>
        <begin position="38"/>
        <end position="61"/>
    </location>
</feature>
<dbReference type="STRING" id="1336235.GCA_000518785_00206"/>
<proteinExistence type="predicted"/>
<feature type="transmembrane region" description="Helical" evidence="1">
    <location>
        <begin position="67"/>
        <end position="83"/>
    </location>
</feature>
<accession>A0A376AFY3</accession>
<reference evidence="3" key="1">
    <citation type="submission" date="2018-07" db="EMBL/GenBank/DDBJ databases">
        <authorList>
            <person name="Peiro R."/>
            <person name="Begona"/>
            <person name="Cbmso G."/>
            <person name="Lopez M."/>
            <person name="Gonzalez S."/>
        </authorList>
    </citation>
    <scope>NUCLEOTIDE SEQUENCE [LARGE SCALE GENOMIC DNA]</scope>
</reference>
<protein>
    <recommendedName>
        <fullName evidence="4">DUF3137 domain-containing protein</fullName>
    </recommendedName>
</protein>
<gene>
    <name evidence="2" type="ORF">RHIZ70_2459</name>
</gene>
<organism evidence="2 3">
    <name type="scientific">Ciceribacter selenitireducens ATCC BAA-1503</name>
    <dbReference type="NCBI Taxonomy" id="1336235"/>
    <lineage>
        <taxon>Bacteria</taxon>
        <taxon>Pseudomonadati</taxon>
        <taxon>Pseudomonadota</taxon>
        <taxon>Alphaproteobacteria</taxon>
        <taxon>Hyphomicrobiales</taxon>
        <taxon>Rhizobiaceae</taxon>
        <taxon>Ciceribacter</taxon>
    </lineage>
</organism>
<sequence>MAEAMLDRLMPGPEALARIRAEIDGYNGQRAQVARQTWLRLVLLLGGWALISVAICWPLVVAGNSEAFGLACVAILFSGYFLFDRAMAPRRQFRQTVRDRLLPAVFGFVDDLRYAGSGSPRFLEPMPGNEFLRRTHSRHRDLFSGRYDGFRFTLCETELSIGNGSKRQITFTGVVVAFQQENGFPGTLLAAKRPGRLAKAIRSLFEDGTLSEVKSGDDGIDASHEFRTDNPEAAGSRVAAMAKALDYLAGTWPEGVIRIALRHKDGFLLVPTQKDFFELPSIGTPLDFDVHVRPMIADLVTLVSTARLVSRM</sequence>
<evidence type="ECO:0000256" key="1">
    <source>
        <dbReference type="SAM" id="Phobius"/>
    </source>
</evidence>
<dbReference type="AlphaFoldDB" id="A0A376AFY3"/>
<evidence type="ECO:0000313" key="3">
    <source>
        <dbReference type="Proteomes" id="UP000254764"/>
    </source>
</evidence>
<evidence type="ECO:0000313" key="2">
    <source>
        <dbReference type="EMBL" id="SSC66751.1"/>
    </source>
</evidence>
<dbReference type="RefSeq" id="WP_181903954.1">
    <property type="nucleotide sequence ID" value="NZ_UEYP01000002.1"/>
</dbReference>
<dbReference type="EMBL" id="UEYP01000002">
    <property type="protein sequence ID" value="SSC66751.1"/>
    <property type="molecule type" value="Genomic_DNA"/>
</dbReference>
<keyword evidence="3" id="KW-1185">Reference proteome</keyword>
<name>A0A376AFY3_9HYPH</name>
<dbReference type="Proteomes" id="UP000254764">
    <property type="component" value="Unassembled WGS sequence"/>
</dbReference>
<keyword evidence="1" id="KW-1133">Transmembrane helix</keyword>